<feature type="compositionally biased region" description="Polar residues" evidence="1">
    <location>
        <begin position="766"/>
        <end position="782"/>
    </location>
</feature>
<feature type="region of interest" description="Disordered" evidence="1">
    <location>
        <begin position="732"/>
        <end position="796"/>
    </location>
</feature>
<feature type="region of interest" description="Disordered" evidence="1">
    <location>
        <begin position="163"/>
        <end position="212"/>
    </location>
</feature>
<evidence type="ECO:0000259" key="4">
    <source>
        <dbReference type="Pfam" id="PF14383"/>
    </source>
</evidence>
<feature type="compositionally biased region" description="Basic and acidic residues" evidence="1">
    <location>
        <begin position="742"/>
        <end position="763"/>
    </location>
</feature>
<organism evidence="5 6">
    <name type="scientific">Sphagnum jensenii</name>
    <dbReference type="NCBI Taxonomy" id="128206"/>
    <lineage>
        <taxon>Eukaryota</taxon>
        <taxon>Viridiplantae</taxon>
        <taxon>Streptophyta</taxon>
        <taxon>Embryophyta</taxon>
        <taxon>Bryophyta</taxon>
        <taxon>Sphagnophytina</taxon>
        <taxon>Sphagnopsida</taxon>
        <taxon>Sphagnales</taxon>
        <taxon>Sphagnaceae</taxon>
        <taxon>Sphagnum</taxon>
    </lineage>
</organism>
<name>A0ABP0WQP4_9BRYO</name>
<feature type="region of interest" description="Disordered" evidence="1">
    <location>
        <begin position="342"/>
        <end position="379"/>
    </location>
</feature>
<feature type="domain" description="DUF3741" evidence="4">
    <location>
        <begin position="103"/>
        <end position="125"/>
    </location>
</feature>
<dbReference type="Pfam" id="PF14309">
    <property type="entry name" value="DUF4378"/>
    <property type="match status" value="1"/>
</dbReference>
<feature type="region of interest" description="Disordered" evidence="1">
    <location>
        <begin position="500"/>
        <end position="523"/>
    </location>
</feature>
<sequence>MANIFQVFDLNNQAEKKVAHDSRRFSHGSGVEAPRNSLDIPLEASDSALLPGGGSFTIPEDVPIGYELHKSQLSAIATRSTATEGAMMRSMVVGQQAAFSGELESKQRRVPSIVAQLMGLDAMPDELLPLAPRKSCHELQSSYNIEARPLPYKENRPFLLRQKSQGSTAAVPPASSSLWPPPLPKKKHRRALSQDNKPEESKEAPPVEVLPFRDHPQEKQLQEFKKGFAAAQLGSHYSQGPAEWPCPAAVKQQQQLQYMKNWQLEEKKNRVRATLDAARLAMAQRNRSNPPNLQLAGEEFQESKEFLDAMEFLHCNKEFFLEFLQQKPNIVFSHQLLDPASGTCKPPAEEQLPQLKPLKKVRGQEQNNPTERAERKREAAFSPRAFARQFLESLRRHDSKLRQAKTAAGNETKIFSVGSRHELFRCSSGSSRRRIAEADLCDSNVITPTSNPSRSNIAQNAPISLKMSLNISRSLRDGRDCVKESAQQLIEEVKERAKQWDRNRARGSEVGHSTKVQDSSKDSKVIAQEIARQARGATSSSAIAKDSSSRYEVSFTRSASTGKRVTICRKDMEDSNVATTTHNNNREGALTPTLRLLREQISRSCISLPNSPRLPPQKHDPTVAAAKVTKTTHLVEKAKALFLDHVDAGHMHKVVSDNLVAQKVDSTVDAIKHIRESPKPGSLGHTQILQNPKAVVSSGSIVAERNALSKVCQDNETSTTNANCQDIMMKPEKGNGCSGSQKCRDDEAAKENSRRDTMPERCDSAPSASLSAHEQQGQSGDGSSKKPMNSVVGPDWKPIQKCSVKAAAVLETAKGASVAAKNARVERRRDSLLVDKKIRTRNTVVDEQKSTNHHHRISPRSPTLASAQILQLVKARVLRNSGLVDQDCVDNNGGPKAKLCSLSTMEAANSAEEASTTGTPLQRDKSNSVGDATDAGASMYEQESLEDLSQMTPRAHCQQDSGGGEQAMADCGNAAMIPFTPHQVESREQSRTQRPWLMKRDVADRLVVDDGVTADLMFHKSEQPSPISVLESPFEEESPSPLEFKEITNDLQELRIRLRLSKVDGSDRSRANVENAPPERDHVIADAAFSARRVLAKVDASTPSPENLPSQESFNNRSQETTTKPNMMIDNFLPKSLSAIERVRLRKLCFSSGWEDGLTYTYNVLHSSGFVDKTGSIVSRWHSLTCPLGQCVFERLEEACYSSNSKREESSNRQMLFDAINETLLTKLGGHCNLHPWLAVKGIAPPIGKKIAEEIWDEICNQKFDLQHKDLLDDYLESLVSTDLTNSDTWLSFHQDMDCISMDLEHAIFNDLIKEVVQNLISSY</sequence>
<dbReference type="Pfam" id="PF14383">
    <property type="entry name" value="VARLMGL"/>
    <property type="match status" value="1"/>
</dbReference>
<keyword evidence="6" id="KW-1185">Reference proteome</keyword>
<feature type="compositionally biased region" description="Basic and acidic residues" evidence="1">
    <location>
        <begin position="500"/>
        <end position="509"/>
    </location>
</feature>
<dbReference type="InterPro" id="IPR022212">
    <property type="entry name" value="DUF3741"/>
</dbReference>
<protein>
    <recommendedName>
        <fullName evidence="7">DUF4378 domain-containing protein</fullName>
    </recommendedName>
</protein>
<accession>A0ABP0WQP4</accession>
<dbReference type="Proteomes" id="UP001497444">
    <property type="component" value="Chromosome 2"/>
</dbReference>
<dbReference type="InterPro" id="IPR032795">
    <property type="entry name" value="DUF3741-assoc"/>
</dbReference>
<feature type="region of interest" description="Disordered" evidence="1">
    <location>
        <begin position="1100"/>
        <end position="1123"/>
    </location>
</feature>
<evidence type="ECO:0000256" key="1">
    <source>
        <dbReference type="SAM" id="MobiDB-lite"/>
    </source>
</evidence>
<feature type="compositionally biased region" description="Low complexity" evidence="1">
    <location>
        <begin position="169"/>
        <end position="178"/>
    </location>
</feature>
<evidence type="ECO:0000313" key="6">
    <source>
        <dbReference type="Proteomes" id="UP001497444"/>
    </source>
</evidence>
<evidence type="ECO:0000259" key="3">
    <source>
        <dbReference type="Pfam" id="PF14309"/>
    </source>
</evidence>
<evidence type="ECO:0008006" key="7">
    <source>
        <dbReference type="Google" id="ProtNLM"/>
    </source>
</evidence>
<dbReference type="Pfam" id="PF12552">
    <property type="entry name" value="DUF3741"/>
    <property type="match status" value="1"/>
</dbReference>
<evidence type="ECO:0000259" key="2">
    <source>
        <dbReference type="Pfam" id="PF12552"/>
    </source>
</evidence>
<feature type="domain" description="DUF4378" evidence="3">
    <location>
        <begin position="1159"/>
        <end position="1315"/>
    </location>
</feature>
<proteinExistence type="predicted"/>
<evidence type="ECO:0000313" key="5">
    <source>
        <dbReference type="EMBL" id="CAK9268724.1"/>
    </source>
</evidence>
<dbReference type="InterPro" id="IPR025486">
    <property type="entry name" value="DUF4378"/>
</dbReference>
<feature type="compositionally biased region" description="Basic and acidic residues" evidence="1">
    <location>
        <begin position="196"/>
        <end position="212"/>
    </location>
</feature>
<gene>
    <name evidence="5" type="ORF">CSSPJE1EN1_LOCUS14202</name>
</gene>
<dbReference type="PANTHER" id="PTHR46836">
    <property type="entry name" value="AFADIN"/>
    <property type="match status" value="1"/>
</dbReference>
<feature type="region of interest" description="Disordered" evidence="1">
    <location>
        <begin position="910"/>
        <end position="933"/>
    </location>
</feature>
<feature type="compositionally biased region" description="Polar residues" evidence="1">
    <location>
        <begin position="1101"/>
        <end position="1123"/>
    </location>
</feature>
<feature type="domain" description="DUF3741" evidence="2">
    <location>
        <begin position="297"/>
        <end position="326"/>
    </location>
</feature>
<dbReference type="PANTHER" id="PTHR46836:SF8">
    <property type="entry name" value="AFADIN"/>
    <property type="match status" value="1"/>
</dbReference>
<reference evidence="5 6" key="1">
    <citation type="submission" date="2024-02" db="EMBL/GenBank/DDBJ databases">
        <authorList>
            <consortium name="ELIXIR-Norway"/>
            <consortium name="Elixir Norway"/>
        </authorList>
    </citation>
    <scope>NUCLEOTIDE SEQUENCE [LARGE SCALE GENOMIC DNA]</scope>
</reference>
<dbReference type="EMBL" id="OZ020097">
    <property type="protein sequence ID" value="CAK9268724.1"/>
    <property type="molecule type" value="Genomic_DNA"/>
</dbReference>